<evidence type="ECO:0000313" key="4">
    <source>
        <dbReference type="Proteomes" id="UP000053477"/>
    </source>
</evidence>
<proteinExistence type="inferred from homology"/>
<dbReference type="InterPro" id="IPR036291">
    <property type="entry name" value="NAD(P)-bd_dom_sf"/>
</dbReference>
<evidence type="ECO:0000313" key="3">
    <source>
        <dbReference type="EMBL" id="KLO06698.1"/>
    </source>
</evidence>
<dbReference type="SUPFAM" id="SSF51735">
    <property type="entry name" value="NAD(P)-binding Rossmann-fold domains"/>
    <property type="match status" value="1"/>
</dbReference>
<dbReference type="PANTHER" id="PTHR44196:SF1">
    <property type="entry name" value="DEHYDROGENASE_REDUCTASE SDR FAMILY MEMBER 7B"/>
    <property type="match status" value="1"/>
</dbReference>
<accession>A0A0H2RB07</accession>
<name>A0A0H2RB07_9AGAM</name>
<dbReference type="STRING" id="27342.A0A0H2RB07"/>
<protein>
    <submittedName>
        <fullName evidence="3">NAD-P-binding protein</fullName>
    </submittedName>
</protein>
<dbReference type="PANTHER" id="PTHR44196">
    <property type="entry name" value="DEHYDROGENASE/REDUCTASE SDR FAMILY MEMBER 7B"/>
    <property type="match status" value="1"/>
</dbReference>
<dbReference type="Proteomes" id="UP000053477">
    <property type="component" value="Unassembled WGS sequence"/>
</dbReference>
<evidence type="ECO:0000256" key="1">
    <source>
        <dbReference type="ARBA" id="ARBA00006484"/>
    </source>
</evidence>
<dbReference type="OrthoDB" id="37659at2759"/>
<dbReference type="Gene3D" id="3.40.50.720">
    <property type="entry name" value="NAD(P)-binding Rossmann-like Domain"/>
    <property type="match status" value="1"/>
</dbReference>
<dbReference type="GO" id="GO:0016491">
    <property type="term" value="F:oxidoreductase activity"/>
    <property type="evidence" value="ECO:0007669"/>
    <property type="project" value="UniProtKB-KW"/>
</dbReference>
<reference evidence="3 4" key="1">
    <citation type="submission" date="2015-04" db="EMBL/GenBank/DDBJ databases">
        <title>Complete genome sequence of Schizopora paradoxa KUC8140, a cosmopolitan wood degrader in East Asia.</title>
        <authorList>
            <consortium name="DOE Joint Genome Institute"/>
            <person name="Min B."/>
            <person name="Park H."/>
            <person name="Jang Y."/>
            <person name="Kim J.-J."/>
            <person name="Kim K.H."/>
            <person name="Pangilinan J."/>
            <person name="Lipzen A."/>
            <person name="Riley R."/>
            <person name="Grigoriev I.V."/>
            <person name="Spatafora J.W."/>
            <person name="Choi I.-G."/>
        </authorList>
    </citation>
    <scope>NUCLEOTIDE SEQUENCE [LARGE SCALE GENOMIC DNA]</scope>
    <source>
        <strain evidence="3 4">KUC8140</strain>
    </source>
</reference>
<dbReference type="InParanoid" id="A0A0H2RB07"/>
<organism evidence="3 4">
    <name type="scientific">Schizopora paradoxa</name>
    <dbReference type="NCBI Taxonomy" id="27342"/>
    <lineage>
        <taxon>Eukaryota</taxon>
        <taxon>Fungi</taxon>
        <taxon>Dikarya</taxon>
        <taxon>Basidiomycota</taxon>
        <taxon>Agaricomycotina</taxon>
        <taxon>Agaricomycetes</taxon>
        <taxon>Hymenochaetales</taxon>
        <taxon>Schizoporaceae</taxon>
        <taxon>Schizopora</taxon>
    </lineage>
</organism>
<comment type="similarity">
    <text evidence="1">Belongs to the short-chain dehydrogenases/reductases (SDR) family.</text>
</comment>
<keyword evidence="4" id="KW-1185">Reference proteome</keyword>
<dbReference type="Pfam" id="PF00106">
    <property type="entry name" value="adh_short"/>
    <property type="match status" value="2"/>
</dbReference>
<evidence type="ECO:0000256" key="2">
    <source>
        <dbReference type="ARBA" id="ARBA00023002"/>
    </source>
</evidence>
<dbReference type="InterPro" id="IPR002347">
    <property type="entry name" value="SDR_fam"/>
</dbReference>
<dbReference type="GO" id="GO:0016020">
    <property type="term" value="C:membrane"/>
    <property type="evidence" value="ECO:0007669"/>
    <property type="project" value="TreeGrafter"/>
</dbReference>
<dbReference type="PRINTS" id="PR00081">
    <property type="entry name" value="GDHRDH"/>
</dbReference>
<dbReference type="AlphaFoldDB" id="A0A0H2RB07"/>
<dbReference type="EMBL" id="KQ086187">
    <property type="protein sequence ID" value="KLO06698.1"/>
    <property type="molecule type" value="Genomic_DNA"/>
</dbReference>
<gene>
    <name evidence="3" type="ORF">SCHPADRAFT_837686</name>
</gene>
<keyword evidence="2" id="KW-0560">Oxidoreductase</keyword>
<sequence>MYKVKSLIEAAQTSPLTLIPLAALLATPFLLRGSPKRSSIIPPSQERVVVLGASSGVGRVLASLYAARGARVCLVARREAELKKAYAQSVVAAAAAASGKKSKDAERDIVMVIADASDATQMFDLRTRLEKEWGGLDTLLIMAGVSALRPLLETAGVERQGGGGGTFVPADCTLEGLQDGVRIASAAIKGNFLGPLVAALTFIPFMTRTSPSPSILHLSTLAAIIPMPTRSLYTSSKAAALTLLQALAIEHPEIAFTNMLPVTIEGDFRRSAVDGGRVREDDPGANGLRREDVAKRCVEAVDGGERNVFVGGERLNRLFHLMYWLWPSAVERKTRKKYNFVV</sequence>